<feature type="compositionally biased region" description="Basic and acidic residues" evidence="1">
    <location>
        <begin position="309"/>
        <end position="319"/>
    </location>
</feature>
<evidence type="ECO:0000313" key="3">
    <source>
        <dbReference type="Proteomes" id="UP001208570"/>
    </source>
</evidence>
<gene>
    <name evidence="2" type="ORF">LSH36_168g02011</name>
</gene>
<feature type="compositionally biased region" description="Basic residues" evidence="1">
    <location>
        <begin position="323"/>
        <end position="332"/>
    </location>
</feature>
<feature type="region of interest" description="Disordered" evidence="1">
    <location>
        <begin position="163"/>
        <end position="268"/>
    </location>
</feature>
<evidence type="ECO:0000256" key="1">
    <source>
        <dbReference type="SAM" id="MobiDB-lite"/>
    </source>
</evidence>
<dbReference type="AlphaFoldDB" id="A0AAD9JTT2"/>
<feature type="compositionally biased region" description="Polar residues" evidence="1">
    <location>
        <begin position="222"/>
        <end position="239"/>
    </location>
</feature>
<feature type="compositionally biased region" description="Polar residues" evidence="1">
    <location>
        <begin position="364"/>
        <end position="374"/>
    </location>
</feature>
<feature type="compositionally biased region" description="Basic and acidic residues" evidence="1">
    <location>
        <begin position="333"/>
        <end position="362"/>
    </location>
</feature>
<name>A0AAD9JTT2_9ANNE</name>
<comment type="caution">
    <text evidence="2">The sequence shown here is derived from an EMBL/GenBank/DDBJ whole genome shotgun (WGS) entry which is preliminary data.</text>
</comment>
<keyword evidence="3" id="KW-1185">Reference proteome</keyword>
<sequence length="374" mass="41927">MESFTDDIPNVTEGSKEEVKDDVDSDDTGRSQFESARLFWSKITSFKDKPKTPKKVATNWTRPGNSSTETTDTNNQSQDTPKRHSGIGKISAHLNIKKESSNKSKLSRNSAFRKARKTRFKRVQRTEDKMVKGSSTTDDASDKDSKVPDVTQMRWLWSKIRKVLGTNKKKTDKTGNTSNVRSGQPPDVELKTDSSIADTKSTVDEPTVKGNSIAKLAAADIESNNVTQTGNNPSSNELNEVQPMPGSGIANTESTTNEPTDNINQVPEESTVNWVWSKITYFIYPKKDIPKETEGTNKDSEEPQITPNGDKEDTSKENQGRNGTRKNPRQKKPLTDYKDIKIEALKLTPEDKRYMADMERRYKQMSNGDTVGHL</sequence>
<feature type="region of interest" description="Disordered" evidence="1">
    <location>
        <begin position="1"/>
        <end position="31"/>
    </location>
</feature>
<feature type="region of interest" description="Disordered" evidence="1">
    <location>
        <begin position="286"/>
        <end position="374"/>
    </location>
</feature>
<feature type="compositionally biased region" description="Basic residues" evidence="1">
    <location>
        <begin position="111"/>
        <end position="123"/>
    </location>
</feature>
<accession>A0AAD9JTT2</accession>
<evidence type="ECO:0000313" key="2">
    <source>
        <dbReference type="EMBL" id="KAK2158510.1"/>
    </source>
</evidence>
<dbReference type="EMBL" id="JAODUP010000168">
    <property type="protein sequence ID" value="KAK2158510.1"/>
    <property type="molecule type" value="Genomic_DNA"/>
</dbReference>
<organism evidence="2 3">
    <name type="scientific">Paralvinella palmiformis</name>
    <dbReference type="NCBI Taxonomy" id="53620"/>
    <lineage>
        <taxon>Eukaryota</taxon>
        <taxon>Metazoa</taxon>
        <taxon>Spiralia</taxon>
        <taxon>Lophotrochozoa</taxon>
        <taxon>Annelida</taxon>
        <taxon>Polychaeta</taxon>
        <taxon>Sedentaria</taxon>
        <taxon>Canalipalpata</taxon>
        <taxon>Terebellida</taxon>
        <taxon>Terebelliformia</taxon>
        <taxon>Alvinellidae</taxon>
        <taxon>Paralvinella</taxon>
    </lineage>
</organism>
<feature type="compositionally biased region" description="Basic and acidic residues" evidence="1">
    <location>
        <begin position="286"/>
        <end position="301"/>
    </location>
</feature>
<dbReference type="Proteomes" id="UP001208570">
    <property type="component" value="Unassembled WGS sequence"/>
</dbReference>
<feature type="compositionally biased region" description="Polar residues" evidence="1">
    <location>
        <begin position="249"/>
        <end position="268"/>
    </location>
</feature>
<feature type="compositionally biased region" description="Polar residues" evidence="1">
    <location>
        <begin position="58"/>
        <end position="79"/>
    </location>
</feature>
<reference evidence="2" key="1">
    <citation type="journal article" date="2023" name="Mol. Biol. Evol.">
        <title>Third-Generation Sequencing Reveals the Adaptive Role of the Epigenome in Three Deep-Sea Polychaetes.</title>
        <authorList>
            <person name="Perez M."/>
            <person name="Aroh O."/>
            <person name="Sun Y."/>
            <person name="Lan Y."/>
            <person name="Juniper S.K."/>
            <person name="Young C.R."/>
            <person name="Angers B."/>
            <person name="Qian P.Y."/>
        </authorList>
    </citation>
    <scope>NUCLEOTIDE SEQUENCE</scope>
    <source>
        <strain evidence="2">P08H-3</strain>
    </source>
</reference>
<proteinExistence type="predicted"/>
<feature type="region of interest" description="Disordered" evidence="1">
    <location>
        <begin position="48"/>
        <end position="149"/>
    </location>
</feature>
<protein>
    <submittedName>
        <fullName evidence="2">Uncharacterized protein</fullName>
    </submittedName>
</protein>